<evidence type="ECO:0000313" key="2">
    <source>
        <dbReference type="Proteomes" id="UP000221837"/>
    </source>
</evidence>
<evidence type="ECO:0000313" key="1">
    <source>
        <dbReference type="EMBL" id="AQW88992.1"/>
    </source>
</evidence>
<reference evidence="1" key="1">
    <citation type="submission" date="2017-02" db="EMBL/GenBank/DDBJ databases">
        <title>Genome sequence of Serratia marcescens phage BF.</title>
        <authorList>
            <person name="Casey E."/>
            <person name="Fitzgerald B."/>
            <person name="Mahony J."/>
            <person name="Lugli G."/>
            <person name="Ventura M."/>
            <person name="van Sinderen D."/>
        </authorList>
    </citation>
    <scope>NUCLEOTIDE SEQUENCE [LARGE SCALE GENOMIC DNA]</scope>
</reference>
<sequence length="109" mass="12586">MKRNRQMILSTDSVTDIKVTKIKNKYHARLFVNGILSDEMACSLRSDIGWICREMMRWCDKLGAGNAHTTSARRRHNEDAAPRGKVYYYNEIQTNIQKHKAKNNGKLSS</sequence>
<dbReference type="EMBL" id="KY630187">
    <property type="protein sequence ID" value="AQW88992.1"/>
    <property type="molecule type" value="Genomic_DNA"/>
</dbReference>
<gene>
    <name evidence="1" type="ORF">BF_0467</name>
</gene>
<dbReference type="Proteomes" id="UP000221837">
    <property type="component" value="Genome"/>
</dbReference>
<protein>
    <submittedName>
        <fullName evidence="1">Uncharacterized protein</fullName>
    </submittedName>
</protein>
<accession>A0A1S6UBB3</accession>
<keyword evidence="2" id="KW-1185">Reference proteome</keyword>
<organism evidence="1 2">
    <name type="scientific">Serratia phage BF</name>
    <dbReference type="NCBI Taxonomy" id="1962671"/>
    <lineage>
        <taxon>Viruses</taxon>
        <taxon>Duplodnaviria</taxon>
        <taxon>Heunggongvirae</taxon>
        <taxon>Uroviricota</taxon>
        <taxon>Caudoviricetes</taxon>
        <taxon>Eneladusvirus</taxon>
        <taxon>Eneladusvirus BF</taxon>
    </lineage>
</organism>
<name>A0A1S6UBB3_9CAUD</name>
<dbReference type="OrthoDB" id="18903at10239"/>
<proteinExistence type="predicted"/>